<feature type="compositionally biased region" description="Polar residues" evidence="1">
    <location>
        <begin position="9"/>
        <end position="21"/>
    </location>
</feature>
<reference evidence="4" key="1">
    <citation type="submission" date="2016-11" db="UniProtKB">
        <authorList>
            <consortium name="WormBaseParasite"/>
        </authorList>
    </citation>
    <scope>IDENTIFICATION</scope>
</reference>
<feature type="region of interest" description="Disordered" evidence="1">
    <location>
        <begin position="1"/>
        <end position="21"/>
    </location>
</feature>
<keyword evidence="3" id="KW-1185">Reference proteome</keyword>
<proteinExistence type="predicted"/>
<accession>A0A1I8FL38</accession>
<evidence type="ECO:0000259" key="2">
    <source>
        <dbReference type="Pfam" id="PF19422"/>
    </source>
</evidence>
<evidence type="ECO:0000313" key="4">
    <source>
        <dbReference type="WBParaSite" id="maker-unitig_38799-snap-gene-0.1-mRNA-1"/>
    </source>
</evidence>
<dbReference type="AlphaFoldDB" id="A0A1I8FL38"/>
<dbReference type="Pfam" id="PF19422">
    <property type="entry name" value="Ariadne"/>
    <property type="match status" value="1"/>
</dbReference>
<organism evidence="3 4">
    <name type="scientific">Macrostomum lignano</name>
    <dbReference type="NCBI Taxonomy" id="282301"/>
    <lineage>
        <taxon>Eukaryota</taxon>
        <taxon>Metazoa</taxon>
        <taxon>Spiralia</taxon>
        <taxon>Lophotrochozoa</taxon>
        <taxon>Platyhelminthes</taxon>
        <taxon>Rhabditophora</taxon>
        <taxon>Macrostomorpha</taxon>
        <taxon>Macrostomida</taxon>
        <taxon>Macrostomidae</taxon>
        <taxon>Macrostomum</taxon>
    </lineage>
</organism>
<evidence type="ECO:0000313" key="3">
    <source>
        <dbReference type="Proteomes" id="UP000095280"/>
    </source>
</evidence>
<name>A0A1I8FL38_9PLAT</name>
<dbReference type="InterPro" id="IPR045840">
    <property type="entry name" value="Ariadne"/>
</dbReference>
<protein>
    <submittedName>
        <fullName evidence="4">Ariadne domain-containing protein</fullName>
    </submittedName>
</protein>
<dbReference type="WBParaSite" id="maker-unitig_38799-snap-gene-0.1-mRNA-1">
    <property type="protein sequence ID" value="maker-unitig_38799-snap-gene-0.1-mRNA-1"/>
    <property type="gene ID" value="maker-unitig_38799-snap-gene-0.1"/>
</dbReference>
<evidence type="ECO:0000256" key="1">
    <source>
        <dbReference type="SAM" id="MobiDB-lite"/>
    </source>
</evidence>
<dbReference type="Gene3D" id="1.20.120.1750">
    <property type="match status" value="1"/>
</dbReference>
<sequence length="501" mass="55463">EDTEEAPQLTENTGESSHSSLRTLRDRALNSFTYEVGLLSAVIQAALSKTGVWADCPATQQGTAGLLLSKYRWDKDLLLERFLLRAREPEELPWRRHNTSPAVSGVIVAAAPPSPAPRHRRRHSGTHQRCAATCSACVDCYRSYVAQARMPPGRPVRGPAVARVRIAGALLDEPVSWCCACLRAPRSCAAVPEGAGHQLCHLQPPAWPLLPRGRLRVRCAPACTTPCAGLRVTAACGKRPFCFACALRTGTSPSAATMLRRWQQKNAGESMSTQWFMANTKECPKCHATIEKNGRLQSQMKMPQCHLQSRILLGLRMDDMAAARQRVVQLQSPSTRSRAERVRRQQALSRNYLSRYLHYYDLYMNHLKSLEFEARLQETVHSKMDEMQYHGLSWIEVKFLRDAVAVLCNCRRVLMYTYVFAYYLKPSNQQKIFETISEFAISHGRSQRGAGTGNAAGGCCPAQAAGAGQVRGSARPAPPPYWITCTRATACPAGTSSFTKA</sequence>
<dbReference type="Proteomes" id="UP000095280">
    <property type="component" value="Unplaced"/>
</dbReference>
<feature type="domain" description="Ariadne" evidence="2">
    <location>
        <begin position="355"/>
        <end position="424"/>
    </location>
</feature>